<evidence type="ECO:0000256" key="2">
    <source>
        <dbReference type="SAM" id="MobiDB-lite"/>
    </source>
</evidence>
<dbReference type="Pfam" id="PF20578">
    <property type="entry name" value="aBig_2"/>
    <property type="match status" value="1"/>
</dbReference>
<reference evidence="4" key="1">
    <citation type="submission" date="2022-06" db="EMBL/GenBank/DDBJ databases">
        <title>Aquibacillus sp. a new bacterium isolated from soil saline samples.</title>
        <authorList>
            <person name="Galisteo C."/>
            <person name="De La Haba R."/>
            <person name="Sanchez-Porro C."/>
            <person name="Ventosa A."/>
        </authorList>
    </citation>
    <scope>NUCLEOTIDE SEQUENCE</scope>
    <source>
        <strain evidence="4">JCM 12387</strain>
    </source>
</reference>
<feature type="region of interest" description="Disordered" evidence="2">
    <location>
        <begin position="442"/>
        <end position="462"/>
    </location>
</feature>
<protein>
    <recommendedName>
        <fullName evidence="3">Atrophied bacterial Ig domain-containing protein</fullName>
    </recommendedName>
</protein>
<feature type="coiled-coil region" evidence="1">
    <location>
        <begin position="1447"/>
        <end position="1519"/>
    </location>
</feature>
<sequence length="1627" mass="176462">MLQQQKELFRKNLFIFLSALLVITSVLTSLNITLVQASSITISNVSEIDYQEGDSPVQVAPNIEITGGGSYGDGYVKFGVAGSTSSETLALMQSNEPSNVNGEVSIVGKKVYLGSGSSYRQIGIVNSVHNGEGGQPLQIDFSTPLINAGFEEDVQKSSITSRNDIGKTQRITGWDITLGQYVVSPLKSGTQSTLLTSGTNYSDFRMQFEVQNSQKSIGNYALRLEARYWVNETAGTRGLVNPNYAVFHGPWAISDTFYAYQNDTIALDWSALNGGDDYDVYAFLENVGNGNEIELFYGRGKTQDWTTTEADIPADGSYRFKFISGSYDGTGGGLLGASLYIDNIRYFGNVVTDAVVQQAARLVTYKNSRPEPESQPKVLEIEIKNKDNGTATVTKELRNETLIRYAQGDSKESVTADLELLTEDRNGSRIEWLSDDETVINPETGEVTRPSHISGDQPVTLTAKTDNGTVEKEFVVIVKAGEAAPGLTLEVIAFEPVNPGKVELSVSDHPAENHEFYYRVVDDEPLPKNLNQKVDVVDWSLFINLRDQEVVAENGSYIEVIEVDASDLITKWEKIGPTDDGKPLQEALEATQIARVDAENALQRYTDASGDTGDTVYTDVESALNDITVFLATEPKDVPVINQETATLQAFIATLEAASALKEYKNAREAAETKIDKAEVAEKRFRDAEGDEEEQAFTAVRDARVALDNFIQTATPDDKQAIEDATSHLENLILTLDEASKQKEFENAKKNATSEQAFANASQSRYKDAGGEETVSEFIEVKEAKEALDALLTTATPEDTTEIIQATNNLKGAKNKLEEVTATIEFTNAKKVAEEVKEEAAASQTRFTKAGGEESLEAYRAVGEKKNALASLLNSAAVNDTQKIVEETTELKALVQELNKASKQKEFENAKNAAELIIDKADTAQTRYTKADGEETASAFIHVKEAKKAIENLLADATSDNTQAIEDAIDDLEEKIIALDEASAQKELENAKEAAKLANEQADASQERYTQAGGEERDAAYTAVKVAKQALATLLMTGTPSDTDEIINAIENLRDAKSTLDALSYTKELANAVRLAKEALDEAIDAQNRYITVGGEEEAKEYKAVREAKQEMDSLITNATPDDTFEIEECTDGLKALVVALHEFSDWKELDNAVKAAELMLEKTVVVETRYIEVGGEDKGEVYQGLKKSEEQLQALLTDPNPGDTQAIKEATTGLETAMIELEKESDLLELETAMDKAEILQEKVNNSLIRYTNAGGAETAEDYKVVSEAKEALEELLKGATTENTLKIIEETEKLNVLMHELDKISASKELMNAVRIARDMNEKASKAEIRYTNAGGEVTSDVYVVVSDAREALQALLAVAEPDDTLAIEVATETLSAAVAELEKASAARELANALDAAGEAKEQALKAQDRFAKAGGEETADENKSVVDALNKLETEILKDPQSVTEVEAATKELKAVIAELEKASAARELANALDAAGEAKEQAAKAQDRFAKADGEEAADENKSVVEALTNLEAELVKDPQNTEAIVGATKALKEAVAELEKSSGARELANALDAAGEAKEQAAKAQDRFAKADGEEAADENKSVVEALTNLEAELVKDPQNTEAIVGATKALKEAVAELEKS</sequence>
<feature type="coiled-coil region" evidence="1">
    <location>
        <begin position="955"/>
        <end position="1008"/>
    </location>
</feature>
<accession>A0A9X3WMH7</accession>
<feature type="coiled-coil region" evidence="1">
    <location>
        <begin position="884"/>
        <end position="911"/>
    </location>
</feature>
<dbReference type="RefSeq" id="WP_272479941.1">
    <property type="nucleotide sequence ID" value="NZ_JAMQJZ010000003.1"/>
</dbReference>
<feature type="coiled-coil region" evidence="1">
    <location>
        <begin position="722"/>
        <end position="756"/>
    </location>
</feature>
<proteinExistence type="predicted"/>
<evidence type="ECO:0000256" key="1">
    <source>
        <dbReference type="SAM" id="Coils"/>
    </source>
</evidence>
<feature type="non-terminal residue" evidence="4">
    <location>
        <position position="1627"/>
    </location>
</feature>
<evidence type="ECO:0000313" key="5">
    <source>
        <dbReference type="Proteomes" id="UP001145072"/>
    </source>
</evidence>
<evidence type="ECO:0000313" key="4">
    <source>
        <dbReference type="EMBL" id="MDC3419974.1"/>
    </source>
</evidence>
<feature type="coiled-coil region" evidence="1">
    <location>
        <begin position="803"/>
        <end position="830"/>
    </location>
</feature>
<dbReference type="InterPro" id="IPR046780">
    <property type="entry name" value="aBig_2"/>
</dbReference>
<name>A0A9X3WMH7_9BACI</name>
<feature type="domain" description="Atrophied bacterial Ig" evidence="3">
    <location>
        <begin position="402"/>
        <end position="480"/>
    </location>
</feature>
<organism evidence="4 5">
    <name type="scientific">Aquibacillus koreensis</name>
    <dbReference type="NCBI Taxonomy" id="279446"/>
    <lineage>
        <taxon>Bacteria</taxon>
        <taxon>Bacillati</taxon>
        <taxon>Bacillota</taxon>
        <taxon>Bacilli</taxon>
        <taxon>Bacillales</taxon>
        <taxon>Bacillaceae</taxon>
        <taxon>Aquibacillus</taxon>
    </lineage>
</organism>
<comment type="caution">
    <text evidence="4">The sequence shown here is derived from an EMBL/GenBank/DDBJ whole genome shotgun (WGS) entry which is preliminary data.</text>
</comment>
<feature type="coiled-coil region" evidence="1">
    <location>
        <begin position="1553"/>
        <end position="1599"/>
    </location>
</feature>
<keyword evidence="5" id="KW-1185">Reference proteome</keyword>
<feature type="coiled-coil region" evidence="1">
    <location>
        <begin position="1370"/>
        <end position="1413"/>
    </location>
</feature>
<gene>
    <name evidence="4" type="ORF">NC661_06270</name>
</gene>
<keyword evidence="1" id="KW-0175">Coiled coil</keyword>
<dbReference type="EMBL" id="JAMQJZ010000003">
    <property type="protein sequence ID" value="MDC3419974.1"/>
    <property type="molecule type" value="Genomic_DNA"/>
</dbReference>
<evidence type="ECO:0000259" key="3">
    <source>
        <dbReference type="Pfam" id="PF20578"/>
    </source>
</evidence>
<dbReference type="Proteomes" id="UP001145072">
    <property type="component" value="Unassembled WGS sequence"/>
</dbReference>